<protein>
    <submittedName>
        <fullName evidence="2">Uncharacterized protein</fullName>
    </submittedName>
</protein>
<sequence length="92" mass="9941">MMLKPAVHVLKDLAQCSNVSLHSDSGLVGAVAAAATDDDKRRAKKQADDNSVKDEVLRRKPELHPIGAWGDKSSQLTSWDVLHVLSRAIALS</sequence>
<dbReference type="Proteomes" id="UP000054226">
    <property type="component" value="Unassembled WGS sequence"/>
</dbReference>
<reference evidence="2 3" key="1">
    <citation type="journal article" date="2013" name="Genome Announc.">
        <title>Draft Genome Sequence of Amycolatopsis decaplanina Strain DSM 44594T.</title>
        <authorList>
            <person name="Kaur N."/>
            <person name="Kumar S."/>
            <person name="Bala M."/>
            <person name="Raghava G.P."/>
            <person name="Mayilraj S."/>
        </authorList>
    </citation>
    <scope>NUCLEOTIDE SEQUENCE [LARGE SCALE GENOMIC DNA]</scope>
    <source>
        <strain evidence="2 3">DSM 44594</strain>
    </source>
</reference>
<proteinExistence type="predicted"/>
<organism evidence="2 3">
    <name type="scientific">Amycolatopsis decaplanina DSM 44594</name>
    <dbReference type="NCBI Taxonomy" id="1284240"/>
    <lineage>
        <taxon>Bacteria</taxon>
        <taxon>Bacillati</taxon>
        <taxon>Actinomycetota</taxon>
        <taxon>Actinomycetes</taxon>
        <taxon>Pseudonocardiales</taxon>
        <taxon>Pseudonocardiaceae</taxon>
        <taxon>Amycolatopsis</taxon>
    </lineage>
</organism>
<evidence type="ECO:0000313" key="3">
    <source>
        <dbReference type="Proteomes" id="UP000054226"/>
    </source>
</evidence>
<keyword evidence="3" id="KW-1185">Reference proteome</keyword>
<evidence type="ECO:0000313" key="2">
    <source>
        <dbReference type="EMBL" id="EME51182.1"/>
    </source>
</evidence>
<evidence type="ECO:0000256" key="1">
    <source>
        <dbReference type="SAM" id="MobiDB-lite"/>
    </source>
</evidence>
<dbReference type="RefSeq" id="WP_007035191.1">
    <property type="nucleotide sequence ID" value="NZ_AOHO01000080.1"/>
</dbReference>
<dbReference type="EMBL" id="AOHO01000080">
    <property type="protein sequence ID" value="EME51182.1"/>
    <property type="molecule type" value="Genomic_DNA"/>
</dbReference>
<accession>M2Y8D5</accession>
<dbReference type="AlphaFoldDB" id="M2Y8D5"/>
<gene>
    <name evidence="2" type="ORF">H074_37093</name>
</gene>
<comment type="caution">
    <text evidence="2">The sequence shown here is derived from an EMBL/GenBank/DDBJ whole genome shotgun (WGS) entry which is preliminary data.</text>
</comment>
<feature type="compositionally biased region" description="Basic and acidic residues" evidence="1">
    <location>
        <begin position="37"/>
        <end position="56"/>
    </location>
</feature>
<feature type="region of interest" description="Disordered" evidence="1">
    <location>
        <begin position="35"/>
        <end position="56"/>
    </location>
</feature>
<name>M2Y8D5_9PSEU</name>